<reference evidence="2" key="1">
    <citation type="submission" date="2021-01" db="EMBL/GenBank/DDBJ databases">
        <title>Genome public.</title>
        <authorList>
            <person name="Liu C."/>
            <person name="Sun Q."/>
        </authorList>
    </citation>
    <scope>NUCLEOTIDE SEQUENCE [LARGE SCALE GENOMIC DNA]</scope>
    <source>
        <strain evidence="2">YIM B02556</strain>
    </source>
</reference>
<protein>
    <submittedName>
        <fullName evidence="1">Uncharacterized protein</fullName>
    </submittedName>
</protein>
<organism evidence="1 2">
    <name type="scientific">Azospirillum endophyticum</name>
    <dbReference type="NCBI Taxonomy" id="2800326"/>
    <lineage>
        <taxon>Bacteria</taxon>
        <taxon>Pseudomonadati</taxon>
        <taxon>Pseudomonadota</taxon>
        <taxon>Alphaproteobacteria</taxon>
        <taxon>Rhodospirillales</taxon>
        <taxon>Azospirillaceae</taxon>
        <taxon>Azospirillum</taxon>
    </lineage>
</organism>
<accession>A0ABS1FBF1</accession>
<keyword evidence="2" id="KW-1185">Reference proteome</keyword>
<comment type="caution">
    <text evidence="1">The sequence shown here is derived from an EMBL/GenBank/DDBJ whole genome shotgun (WGS) entry which is preliminary data.</text>
</comment>
<dbReference type="EMBL" id="JAENHM010000069">
    <property type="protein sequence ID" value="MBK1840751.1"/>
    <property type="molecule type" value="Genomic_DNA"/>
</dbReference>
<proteinExistence type="predicted"/>
<gene>
    <name evidence="1" type="ORF">JHL17_25435</name>
</gene>
<dbReference type="Gene3D" id="1.25.40.10">
    <property type="entry name" value="Tetratricopeptide repeat domain"/>
    <property type="match status" value="1"/>
</dbReference>
<dbReference type="Proteomes" id="UP000652760">
    <property type="component" value="Unassembled WGS sequence"/>
</dbReference>
<dbReference type="RefSeq" id="WP_200197478.1">
    <property type="nucleotide sequence ID" value="NZ_JAENHM010000069.1"/>
</dbReference>
<name>A0ABS1FBF1_9PROT</name>
<dbReference type="InterPro" id="IPR011990">
    <property type="entry name" value="TPR-like_helical_dom_sf"/>
</dbReference>
<sequence length="445" mass="48785">MDEHKFQQVVDAIARALAGDSAALDRELCAIEAGGDHEGLYAALALLISRIGDKAERRRLTEALIDWRSGDERLYLALANRMAFSGMGILERDPAIAQHGIALLTQALERGRPSSSRLQIHANLAFLFNEVGRCALAEAHGRAAAGCPNAIFHLWLGEALFRQGKYTRDALCAIDLSSLAIRRAGAALATVDAADAAFPFRPTTAHVLLASVDAAYFKRYAAAQILNLHALGSAVAVHYHILNADDEVERLVARLREVVGALPLTITRESWERRGDAVDKPYYASSRFLIAPEVMLRHKANVIVCDADVLFREKPEDIVKAAGEADVAHTDYRGEPLCSRYNASFVHFRHSRSGYLTLLMMADFLRTNFGRCYIWMIDQVALFACVERAAQLLGSEMTHAAWPDTVLPPRLGDSLPLILTGALAGKHGNSPYSAMREQILRASGF</sequence>
<evidence type="ECO:0000313" key="2">
    <source>
        <dbReference type="Proteomes" id="UP000652760"/>
    </source>
</evidence>
<evidence type="ECO:0000313" key="1">
    <source>
        <dbReference type="EMBL" id="MBK1840751.1"/>
    </source>
</evidence>